<organism evidence="3 4">
    <name type="scientific">Luteimonas wenzhouensis</name>
    <dbReference type="NCBI Taxonomy" id="2599615"/>
    <lineage>
        <taxon>Bacteria</taxon>
        <taxon>Pseudomonadati</taxon>
        <taxon>Pseudomonadota</taxon>
        <taxon>Gammaproteobacteria</taxon>
        <taxon>Lysobacterales</taxon>
        <taxon>Lysobacteraceae</taxon>
        <taxon>Luteimonas</taxon>
    </lineage>
</organism>
<keyword evidence="1" id="KW-0175">Coiled coil</keyword>
<dbReference type="Pfam" id="PF07793">
    <property type="entry name" value="DUF1631"/>
    <property type="match status" value="1"/>
</dbReference>
<feature type="region of interest" description="Disordered" evidence="2">
    <location>
        <begin position="244"/>
        <end position="300"/>
    </location>
</feature>
<dbReference type="EMBL" id="VOHE01000003">
    <property type="protein sequence ID" value="TWT19746.1"/>
    <property type="molecule type" value="Genomic_DNA"/>
</dbReference>
<accession>A0A5C5U1B1</accession>
<evidence type="ECO:0000256" key="1">
    <source>
        <dbReference type="SAM" id="Coils"/>
    </source>
</evidence>
<evidence type="ECO:0000313" key="3">
    <source>
        <dbReference type="EMBL" id="TWT19746.1"/>
    </source>
</evidence>
<gene>
    <name evidence="3" type="ORF">FQY79_07925</name>
</gene>
<sequence>MPVTLPPAEHAAPRSLAAAGLPPRVRKALEAALAVVTDDIEPHLGAMLDEFEEELFRLADQARNPGIESGYMQTLRSFRLNRADLVPRFILELEAQVAAIRTPRSAHATPLPGGPGYGPATAGFGTLSLVDESVMDEDTVLREIAARQEARANLALHLLGQRFGVLAGAPAFDTERLPLGPQALCRAMRAAAHALDIEHDSRLLLYRIFDRHVMQGFWRVLDRLDELLDREGILSGLTYVPVRIRPSPQPRERTGEARPAAATPPARDAAPADRAPATPAPGRGGYRAGDPQRPHTGWMGEPIEELDEDEQLASQQLQQLLNSRRELLGKLRPGRKSAGGAPIATEEVFSALGHLQGQSMTAGGTLQTLADVKQTLLAQARQRRGVHAELSPRDNDTFELLGMLFGNLEEEIRADAPAASLVKRLQVPLLRVALRDSAFFVRSRHPARQLLNTVAESAAKWLDDADFDPQFLQPLQAAVNHVIEKYHGDLEVFTASNEQLQTHLQAQVRKAELLEKRHAEAARGKEKLEIAKLRTAEVMAGLVGDRRLPRFTRALLNQAWADVLTLTLLRQGEESEAWERQLDATRRIIDACSRDDAPSDPGLVQHIEASLAQVGYHGEEASVIAQRLTSSRADEDEDEPASRTELAMKLKARTRLGEDAERKKPQLPPRTPEEQARYEQLKVMPFGTWIEFVTNQQGDVVRRRLSWFSPITDRALFVNQRGQRVGEQSLDSVARMLAAGQARIVTAGQARLVDRAWQAAMHALRSFAGLGEKDAGTEGVTA</sequence>
<dbReference type="OrthoDB" id="6188167at2"/>
<feature type="compositionally biased region" description="Low complexity" evidence="2">
    <location>
        <begin position="257"/>
        <end position="281"/>
    </location>
</feature>
<feature type="coiled-coil region" evidence="1">
    <location>
        <begin position="497"/>
        <end position="531"/>
    </location>
</feature>
<dbReference type="InterPro" id="IPR012434">
    <property type="entry name" value="DUF1631"/>
</dbReference>
<proteinExistence type="predicted"/>
<dbReference type="RefSeq" id="WP_146312368.1">
    <property type="nucleotide sequence ID" value="NZ_VOHE01000003.1"/>
</dbReference>
<evidence type="ECO:0000256" key="2">
    <source>
        <dbReference type="SAM" id="MobiDB-lite"/>
    </source>
</evidence>
<comment type="caution">
    <text evidence="3">The sequence shown here is derived from an EMBL/GenBank/DDBJ whole genome shotgun (WGS) entry which is preliminary data.</text>
</comment>
<feature type="region of interest" description="Disordered" evidence="2">
    <location>
        <begin position="653"/>
        <end position="675"/>
    </location>
</feature>
<evidence type="ECO:0000313" key="4">
    <source>
        <dbReference type="Proteomes" id="UP000315949"/>
    </source>
</evidence>
<dbReference type="Proteomes" id="UP000315949">
    <property type="component" value="Unassembled WGS sequence"/>
</dbReference>
<feature type="compositionally biased region" description="Basic and acidic residues" evidence="2">
    <location>
        <begin position="655"/>
        <end position="664"/>
    </location>
</feature>
<name>A0A5C5U1B1_9GAMM</name>
<protein>
    <submittedName>
        <fullName evidence="3">DUF1631 domain-containing protein</fullName>
    </submittedName>
</protein>
<keyword evidence="4" id="KW-1185">Reference proteome</keyword>
<reference evidence="3 4" key="1">
    <citation type="submission" date="2019-07" db="EMBL/GenBank/DDBJ databases">
        <title>Luteimonas sp. YD-1 nov., isolated from acidic soil.</title>
        <authorList>
            <person name="Zhou J."/>
        </authorList>
    </citation>
    <scope>NUCLEOTIDE SEQUENCE [LARGE SCALE GENOMIC DNA]</scope>
    <source>
        <strain evidence="3 4">YD-1</strain>
    </source>
</reference>
<dbReference type="AlphaFoldDB" id="A0A5C5U1B1"/>